<dbReference type="EMBL" id="CP001807">
    <property type="protein sequence ID" value="ACY47869.1"/>
    <property type="molecule type" value="Genomic_DNA"/>
</dbReference>
<feature type="compositionally biased region" description="Basic and acidic residues" evidence="1">
    <location>
        <begin position="18"/>
        <end position="33"/>
    </location>
</feature>
<dbReference type="Proteomes" id="UP000002221">
    <property type="component" value="Chromosome"/>
</dbReference>
<dbReference type="RefSeq" id="WP_012843481.1">
    <property type="nucleotide sequence ID" value="NC_013501.1"/>
</dbReference>
<accession>D0MHB1</accession>
<evidence type="ECO:0000313" key="3">
    <source>
        <dbReference type="Proteomes" id="UP000002221"/>
    </source>
</evidence>
<protein>
    <submittedName>
        <fullName evidence="2">Uncharacterized protein</fullName>
    </submittedName>
</protein>
<dbReference type="HOGENOM" id="CLU_3103212_0_0_10"/>
<proteinExistence type="predicted"/>
<reference evidence="2 3" key="1">
    <citation type="journal article" date="2009" name="Stand. Genomic Sci.">
        <title>Complete genome sequence of Rhodothermus marinus type strain (R-10).</title>
        <authorList>
            <person name="Nolan M."/>
            <person name="Tindall B.J."/>
            <person name="Pomrenke H."/>
            <person name="Lapidus A."/>
            <person name="Copeland A."/>
            <person name="Glavina Del Rio T."/>
            <person name="Lucas S."/>
            <person name="Chen F."/>
            <person name="Tice H."/>
            <person name="Cheng J.F."/>
            <person name="Saunders E."/>
            <person name="Han C."/>
            <person name="Bruce D."/>
            <person name="Goodwin L."/>
            <person name="Chain P."/>
            <person name="Pitluck S."/>
            <person name="Ovchinikova G."/>
            <person name="Pati A."/>
            <person name="Ivanova N."/>
            <person name="Mavromatis K."/>
            <person name="Chen A."/>
            <person name="Palaniappan K."/>
            <person name="Land M."/>
            <person name="Hauser L."/>
            <person name="Chang Y.J."/>
            <person name="Jeffries C.D."/>
            <person name="Brettin T."/>
            <person name="Goker M."/>
            <person name="Bristow J."/>
            <person name="Eisen J.A."/>
            <person name="Markowitz V."/>
            <person name="Hugenholtz P."/>
            <person name="Kyrpides N.C."/>
            <person name="Klenk H.P."/>
            <person name="Detter J.C."/>
        </authorList>
    </citation>
    <scope>NUCLEOTIDE SEQUENCE [LARGE SCALE GENOMIC DNA]</scope>
    <source>
        <strain evidence="3">ATCC 43812 / DSM 4252 / R-10</strain>
    </source>
</reference>
<dbReference type="KEGG" id="rmr:Rmar_0975"/>
<name>D0MHB1_RHOM4</name>
<dbReference type="STRING" id="518766.Rmar_0975"/>
<feature type="compositionally biased region" description="Polar residues" evidence="1">
    <location>
        <begin position="7"/>
        <end position="16"/>
    </location>
</feature>
<sequence length="51" mass="5864">MKALHLHTSTPTSQHTGAHRDETVRRRPFEPPRLKYQGRLTEQTGGSFNFS</sequence>
<evidence type="ECO:0000256" key="1">
    <source>
        <dbReference type="SAM" id="MobiDB-lite"/>
    </source>
</evidence>
<organism evidence="2 3">
    <name type="scientific">Rhodothermus marinus (strain ATCC 43812 / DSM 4252 / R-10)</name>
    <name type="common">Rhodothermus obamensis</name>
    <dbReference type="NCBI Taxonomy" id="518766"/>
    <lineage>
        <taxon>Bacteria</taxon>
        <taxon>Pseudomonadati</taxon>
        <taxon>Rhodothermota</taxon>
        <taxon>Rhodothermia</taxon>
        <taxon>Rhodothermales</taxon>
        <taxon>Rhodothermaceae</taxon>
        <taxon>Rhodothermus</taxon>
    </lineage>
</organism>
<gene>
    <name evidence="2" type="ordered locus">Rmar_0975</name>
</gene>
<feature type="region of interest" description="Disordered" evidence="1">
    <location>
        <begin position="1"/>
        <end position="51"/>
    </location>
</feature>
<keyword evidence="3" id="KW-1185">Reference proteome</keyword>
<dbReference type="AlphaFoldDB" id="D0MHB1"/>
<feature type="compositionally biased region" description="Polar residues" evidence="1">
    <location>
        <begin position="40"/>
        <end position="51"/>
    </location>
</feature>
<evidence type="ECO:0000313" key="2">
    <source>
        <dbReference type="EMBL" id="ACY47869.1"/>
    </source>
</evidence>